<feature type="transmembrane region" description="Helical" evidence="1">
    <location>
        <begin position="36"/>
        <end position="57"/>
    </location>
</feature>
<reference evidence="2" key="1">
    <citation type="journal article" date="2020" name="Nature">
        <title>Giant virus diversity and host interactions through global metagenomics.</title>
        <authorList>
            <person name="Schulz F."/>
            <person name="Roux S."/>
            <person name="Paez-Espino D."/>
            <person name="Jungbluth S."/>
            <person name="Walsh D.A."/>
            <person name="Denef V.J."/>
            <person name="McMahon K.D."/>
            <person name="Konstantinidis K.T."/>
            <person name="Eloe-Fadrosh E.A."/>
            <person name="Kyrpides N.C."/>
            <person name="Woyke T."/>
        </authorList>
    </citation>
    <scope>NUCLEOTIDE SEQUENCE</scope>
    <source>
        <strain evidence="2">GVMAG-S-3300011013-78</strain>
    </source>
</reference>
<protein>
    <recommendedName>
        <fullName evidence="3">EXPERA domain-containing protein</fullName>
    </recommendedName>
</protein>
<feature type="transmembrane region" description="Helical" evidence="1">
    <location>
        <begin position="143"/>
        <end position="163"/>
    </location>
</feature>
<organism evidence="2">
    <name type="scientific">viral metagenome</name>
    <dbReference type="NCBI Taxonomy" id="1070528"/>
    <lineage>
        <taxon>unclassified sequences</taxon>
        <taxon>metagenomes</taxon>
        <taxon>organismal metagenomes</taxon>
    </lineage>
</organism>
<name>A0A6C0KE26_9ZZZZ</name>
<keyword evidence="1" id="KW-1133">Transmembrane helix</keyword>
<keyword evidence="1" id="KW-0472">Membrane</keyword>
<evidence type="ECO:0008006" key="3">
    <source>
        <dbReference type="Google" id="ProtNLM"/>
    </source>
</evidence>
<keyword evidence="1" id="KW-0812">Transmembrane</keyword>
<sequence length="214" mass="25149">MKIYGFVGAIMEVVLFMCCFTQLRHHFSTIGEMNKIVSYWLGFTVLTGFWELVYLSYRRIINSYANELVKHNQSVWTNKYSISMILPWNLSKLFYSEYGAWADREYKTSADNWSFTIEGTHCMICGLFSLIALYAKVMGDMEIFYLALGGGMVSQFMNSLLYMEEYFIQTHLPANVNYDTPNFPCGKYLFKRPFMYINLLWMIMPAYAMLVYMT</sequence>
<feature type="transmembrane region" description="Helical" evidence="1">
    <location>
        <begin position="6"/>
        <end position="24"/>
    </location>
</feature>
<accession>A0A6C0KE26</accession>
<proteinExistence type="predicted"/>
<feature type="transmembrane region" description="Helical" evidence="1">
    <location>
        <begin position="113"/>
        <end position="134"/>
    </location>
</feature>
<feature type="transmembrane region" description="Helical" evidence="1">
    <location>
        <begin position="194"/>
        <end position="213"/>
    </location>
</feature>
<evidence type="ECO:0000313" key="2">
    <source>
        <dbReference type="EMBL" id="QHU16282.1"/>
    </source>
</evidence>
<dbReference type="AlphaFoldDB" id="A0A6C0KE26"/>
<dbReference type="EMBL" id="MN740878">
    <property type="protein sequence ID" value="QHU16282.1"/>
    <property type="molecule type" value="Genomic_DNA"/>
</dbReference>
<evidence type="ECO:0000256" key="1">
    <source>
        <dbReference type="SAM" id="Phobius"/>
    </source>
</evidence>